<evidence type="ECO:0000256" key="1">
    <source>
        <dbReference type="SAM" id="Coils"/>
    </source>
</evidence>
<feature type="compositionally biased region" description="Low complexity" evidence="2">
    <location>
        <begin position="491"/>
        <end position="509"/>
    </location>
</feature>
<feature type="coiled-coil region" evidence="1">
    <location>
        <begin position="132"/>
        <end position="225"/>
    </location>
</feature>
<feature type="coiled-coil region" evidence="1">
    <location>
        <begin position="286"/>
        <end position="339"/>
    </location>
</feature>
<evidence type="ECO:0000256" key="2">
    <source>
        <dbReference type="SAM" id="MobiDB-lite"/>
    </source>
</evidence>
<feature type="region of interest" description="Disordered" evidence="2">
    <location>
        <begin position="434"/>
        <end position="512"/>
    </location>
</feature>
<organism evidence="3">
    <name type="scientific">marine sediment metagenome</name>
    <dbReference type="NCBI Taxonomy" id="412755"/>
    <lineage>
        <taxon>unclassified sequences</taxon>
        <taxon>metagenomes</taxon>
        <taxon>ecological metagenomes</taxon>
    </lineage>
</organism>
<feature type="compositionally biased region" description="Basic and acidic residues" evidence="2">
    <location>
        <begin position="434"/>
        <end position="456"/>
    </location>
</feature>
<accession>A0A0F9TZE7</accession>
<feature type="compositionally biased region" description="Polar residues" evidence="2">
    <location>
        <begin position="463"/>
        <end position="474"/>
    </location>
</feature>
<comment type="caution">
    <text evidence="3">The sequence shown here is derived from an EMBL/GenBank/DDBJ whole genome shotgun (WGS) entry which is preliminary data.</text>
</comment>
<sequence>MTQTMTIRSNRLGRCVLAVVVGLGAALLASAQTNDPNAEIVARVNFTREQFTQLTDQMLKVANLLEATEPETAQVLRQAVREARRAFIAEDMDKVASQLRQGLVSAAAAGQSDVIVELQRLLELLQSGTLDMDERAERLKDWRQRLDQLDKLLAKQRKLENQSRLTAEAKELDRRLAELTEQLKSIISRQEALLGKTQQQSQDKSNDALRELGSLREAVRQLIRQQDKLSASTGQVGVDKLPLVGRAQGELAERTGALADKLKDAAAKSSPLAKGLAKLGADPERLEDARQAVAQAAEAMKAAASALDVPSAAEAAKRQEDAAADLRAAEKALADALQQAGADSPSGKLGAQQSDLADETADLAKGVGELADQTGQQADTQSLKAAAGEMRSAGDKLEGQQPAQAAKHQAEALRLLKDDAYKLAQLRQRIKDKAARPLKDQASEQGDLADRTDKTATDMAGDETTQPTPGQTDVEQAGGDMQKASDKLSDQSGGQSGSQRAADANADQRQAVEKLEKAREALAEAIAREEDMLEAQQLAAIDQMLKTILEGQKNISAATKDVRGQRGPDGYERLQQLRLTELSRGEGRLADDVGKVGEILKEEGKTAVFPAVLAEVAKQLTLLQTRLADRQADLVTQGIQEDVELALAEMIASIREELAKRRKKKGGGGGGGGSDGPLVPPVAELKMLWRLQKQIATRTAELDAGAGEMTPEQLAARCQHLAERQERLQTMTLSLDAKLRPPSAGDEEPQP</sequence>
<name>A0A0F9TZE7_9ZZZZ</name>
<dbReference type="AlphaFoldDB" id="A0A0F9TZE7"/>
<feature type="compositionally biased region" description="Polar residues" evidence="2">
    <location>
        <begin position="373"/>
        <end position="383"/>
    </location>
</feature>
<gene>
    <name evidence="3" type="ORF">LCGC14_0269040</name>
</gene>
<evidence type="ECO:0008006" key="4">
    <source>
        <dbReference type="Google" id="ProtNLM"/>
    </source>
</evidence>
<feature type="region of interest" description="Disordered" evidence="2">
    <location>
        <begin position="367"/>
        <end position="411"/>
    </location>
</feature>
<evidence type="ECO:0000313" key="3">
    <source>
        <dbReference type="EMBL" id="KKN86350.1"/>
    </source>
</evidence>
<protein>
    <recommendedName>
        <fullName evidence="4">DUF4175 domain-containing protein</fullName>
    </recommendedName>
</protein>
<reference evidence="3" key="1">
    <citation type="journal article" date="2015" name="Nature">
        <title>Complex archaea that bridge the gap between prokaryotes and eukaryotes.</title>
        <authorList>
            <person name="Spang A."/>
            <person name="Saw J.H."/>
            <person name="Jorgensen S.L."/>
            <person name="Zaremba-Niedzwiedzka K."/>
            <person name="Martijn J."/>
            <person name="Lind A.E."/>
            <person name="van Eijk R."/>
            <person name="Schleper C."/>
            <person name="Guy L."/>
            <person name="Ettema T.J."/>
        </authorList>
    </citation>
    <scope>NUCLEOTIDE SEQUENCE</scope>
</reference>
<feature type="region of interest" description="Disordered" evidence="2">
    <location>
        <begin position="730"/>
        <end position="751"/>
    </location>
</feature>
<proteinExistence type="predicted"/>
<dbReference type="EMBL" id="LAZR01000148">
    <property type="protein sequence ID" value="KKN86350.1"/>
    <property type="molecule type" value="Genomic_DNA"/>
</dbReference>
<keyword evidence="1" id="KW-0175">Coiled coil</keyword>